<dbReference type="InterPro" id="IPR029058">
    <property type="entry name" value="AB_hydrolase_fold"/>
</dbReference>
<dbReference type="PANTHER" id="PTHR37017:SF11">
    <property type="entry name" value="ESTERASE_LIPASE_THIOESTERASE DOMAIN-CONTAINING PROTEIN"/>
    <property type="match status" value="1"/>
</dbReference>
<dbReference type="AlphaFoldDB" id="A0A7X5ZUL8"/>
<dbReference type="Pfam" id="PF12697">
    <property type="entry name" value="Abhydrolase_6"/>
    <property type="match status" value="1"/>
</dbReference>
<dbReference type="Gene3D" id="3.40.50.1820">
    <property type="entry name" value="alpha/beta hydrolase"/>
    <property type="match status" value="1"/>
</dbReference>
<keyword evidence="1" id="KW-0732">Signal</keyword>
<proteinExistence type="predicted"/>
<protein>
    <submittedName>
        <fullName evidence="3">Pimeloyl-ACP methyl ester carboxylesterase</fullName>
    </submittedName>
</protein>
<keyword evidence="4" id="KW-1185">Reference proteome</keyword>
<evidence type="ECO:0000313" key="3">
    <source>
        <dbReference type="EMBL" id="NIJ64212.1"/>
    </source>
</evidence>
<dbReference type="SUPFAM" id="SSF53474">
    <property type="entry name" value="alpha/beta-Hydrolases"/>
    <property type="match status" value="1"/>
</dbReference>
<dbReference type="Proteomes" id="UP000564677">
    <property type="component" value="Unassembled WGS sequence"/>
</dbReference>
<dbReference type="PANTHER" id="PTHR37017">
    <property type="entry name" value="AB HYDROLASE-1 DOMAIN-CONTAINING PROTEIN-RELATED"/>
    <property type="match status" value="1"/>
</dbReference>
<reference evidence="3 4" key="1">
    <citation type="submission" date="2020-03" db="EMBL/GenBank/DDBJ databases">
        <title>Genomic Encyclopedia of Type Strains, Phase IV (KMG-IV): sequencing the most valuable type-strain genomes for metagenomic binning, comparative biology and taxonomic classification.</title>
        <authorList>
            <person name="Goeker M."/>
        </authorList>
    </citation>
    <scope>NUCLEOTIDE SEQUENCE [LARGE SCALE GENOMIC DNA]</scope>
    <source>
        <strain evidence="3 4">DSM 4733</strain>
    </source>
</reference>
<feature type="signal peptide" evidence="1">
    <location>
        <begin position="1"/>
        <end position="24"/>
    </location>
</feature>
<sequence>MPFFKSAAMAAGLLLTAAAPASEAAPKPTIVLVHGAFADSSSWNGVIADLTRDGYPVVAAANPLRGAASDAAYVASIVKSINGPVVLVGHSYGGTVITQAAAGSDNVKALVFVAAFAPEVGESSFELAGKFPGSVLNGVLAQPVTTPDGKQDLYIRTDKFPAAFAGDLPVAPAQIAAYAQRPVTLQAGEEKVAVAAWKNLPSWFIYGAKDLAIPPASQAFMAERAHARRVEVVPGASHVVMISHPHEVANMIERAASATATK</sequence>
<evidence type="ECO:0000256" key="1">
    <source>
        <dbReference type="SAM" id="SignalP"/>
    </source>
</evidence>
<comment type="caution">
    <text evidence="3">The sequence shown here is derived from an EMBL/GenBank/DDBJ whole genome shotgun (WGS) entry which is preliminary data.</text>
</comment>
<feature type="domain" description="AB hydrolase-1" evidence="2">
    <location>
        <begin position="30"/>
        <end position="250"/>
    </location>
</feature>
<name>A0A7X5ZUL8_9SPHN</name>
<evidence type="ECO:0000313" key="4">
    <source>
        <dbReference type="Proteomes" id="UP000564677"/>
    </source>
</evidence>
<dbReference type="InterPro" id="IPR052897">
    <property type="entry name" value="Sec-Metab_Biosynth_Hydrolase"/>
</dbReference>
<organism evidence="3 4">
    <name type="scientific">Sphingomonas leidyi</name>
    <dbReference type="NCBI Taxonomy" id="68569"/>
    <lineage>
        <taxon>Bacteria</taxon>
        <taxon>Pseudomonadati</taxon>
        <taxon>Pseudomonadota</taxon>
        <taxon>Alphaproteobacteria</taxon>
        <taxon>Sphingomonadales</taxon>
        <taxon>Sphingomonadaceae</taxon>
        <taxon>Sphingomonas</taxon>
    </lineage>
</organism>
<feature type="chain" id="PRO_5030788147" evidence="1">
    <location>
        <begin position="25"/>
        <end position="262"/>
    </location>
</feature>
<gene>
    <name evidence="3" type="ORF">FHR20_001143</name>
</gene>
<accession>A0A7X5ZUL8</accession>
<dbReference type="EMBL" id="JAASQV010000001">
    <property type="protein sequence ID" value="NIJ64212.1"/>
    <property type="molecule type" value="Genomic_DNA"/>
</dbReference>
<dbReference type="InterPro" id="IPR000073">
    <property type="entry name" value="AB_hydrolase_1"/>
</dbReference>
<dbReference type="RefSeq" id="WP_167298600.1">
    <property type="nucleotide sequence ID" value="NZ_JAASQV010000001.1"/>
</dbReference>
<evidence type="ECO:0000259" key="2">
    <source>
        <dbReference type="Pfam" id="PF12697"/>
    </source>
</evidence>